<accession>A0A974W816</accession>
<dbReference type="PANTHER" id="PTHR30024:SF47">
    <property type="entry name" value="TAURINE-BINDING PERIPLASMIC PROTEIN"/>
    <property type="match status" value="1"/>
</dbReference>
<evidence type="ECO:0000313" key="7">
    <source>
        <dbReference type="Proteomes" id="UP000662986"/>
    </source>
</evidence>
<feature type="domain" description="SsuA/THI5-like" evidence="5">
    <location>
        <begin position="58"/>
        <end position="284"/>
    </location>
</feature>
<comment type="subcellular location">
    <subcellularLocation>
        <location evidence="1">Periplasm</location>
    </subcellularLocation>
</comment>
<keyword evidence="3 4" id="KW-0732">Signal</keyword>
<evidence type="ECO:0000256" key="2">
    <source>
        <dbReference type="ARBA" id="ARBA00010742"/>
    </source>
</evidence>
<dbReference type="SUPFAM" id="SSF53850">
    <property type="entry name" value="Periplasmic binding protein-like II"/>
    <property type="match status" value="1"/>
</dbReference>
<dbReference type="InterPro" id="IPR015168">
    <property type="entry name" value="SsuA/THI5"/>
</dbReference>
<feature type="signal peptide" evidence="4">
    <location>
        <begin position="1"/>
        <end position="27"/>
    </location>
</feature>
<gene>
    <name evidence="6" type="ORF">JWS13_32530</name>
</gene>
<dbReference type="RefSeq" id="WP_206009443.1">
    <property type="nucleotide sequence ID" value="NZ_CP070619.1"/>
</dbReference>
<evidence type="ECO:0000256" key="1">
    <source>
        <dbReference type="ARBA" id="ARBA00004418"/>
    </source>
</evidence>
<sequence length="358" mass="36770">MIKSRARKTAIAGASSVVMLLAGCAGGGGNSADPGAAATGTCQGAPIRIAQTAPSFVYLPFYVAEGAGYFEQEGLVPESVEVHTGSGIVAAAVSGSVEVALVTAGEVYVARHEGAPVRAFAQVENLGTNVIIKKSILDDLGITENSSDSERLQALKGRRIGVTGSGSGSDQLIRYLAAAGGMDPDKDMEIIATGSGGSSVSGFTGDRFDAIAISSPQSDIALQQGQGTYLYNIANGDYKPLANNLYITAMASDRTIAQKSDVLECFTAALARAQKVIHEDPETAAKIAQPFLGTIDPTIYAEAFQSNLHSWPASPVIDDSAAMAALRFQNGVMGGNGLSEDLLSEAVDTDIATAATSQ</sequence>
<dbReference type="PANTHER" id="PTHR30024">
    <property type="entry name" value="ALIPHATIC SULFONATES-BINDING PROTEIN-RELATED"/>
    <property type="match status" value="1"/>
</dbReference>
<comment type="similarity">
    <text evidence="2">Belongs to the bacterial solute-binding protein SsuA/TauA family.</text>
</comment>
<organism evidence="6 7">
    <name type="scientific">Rhodococcus pseudokoreensis</name>
    <dbReference type="NCBI Taxonomy" id="2811421"/>
    <lineage>
        <taxon>Bacteria</taxon>
        <taxon>Bacillati</taxon>
        <taxon>Actinomycetota</taxon>
        <taxon>Actinomycetes</taxon>
        <taxon>Mycobacteriales</taxon>
        <taxon>Nocardiaceae</taxon>
        <taxon>Rhodococcus</taxon>
    </lineage>
</organism>
<dbReference type="Gene3D" id="3.40.190.10">
    <property type="entry name" value="Periplasmic binding protein-like II"/>
    <property type="match status" value="2"/>
</dbReference>
<name>A0A974W816_9NOCA</name>
<dbReference type="Proteomes" id="UP000662986">
    <property type="component" value="Chromosome"/>
</dbReference>
<keyword evidence="7" id="KW-1185">Reference proteome</keyword>
<evidence type="ECO:0000259" key="5">
    <source>
        <dbReference type="Pfam" id="PF09084"/>
    </source>
</evidence>
<dbReference type="EMBL" id="CP070619">
    <property type="protein sequence ID" value="QSE92983.1"/>
    <property type="molecule type" value="Genomic_DNA"/>
</dbReference>
<reference evidence="6 7" key="1">
    <citation type="journal article" date="2021" name="Microbiol. Resour. Announc.">
        <title>Complete Genome Sequences of Two Rhodococcus sp. Strains with Large and Linear Chromosomes, Isolated from Apple Rhizosphere.</title>
        <authorList>
            <person name="Benning S."/>
            <person name="Brugnone N."/>
            <person name="Siani R."/>
            <person name="Kublik S."/>
            <person name="Schloter M."/>
            <person name="Rad V."/>
        </authorList>
    </citation>
    <scope>NUCLEOTIDE SEQUENCE [LARGE SCALE GENOMIC DNA]</scope>
    <source>
        <strain evidence="6 7">R79</strain>
    </source>
</reference>
<proteinExistence type="inferred from homology"/>
<evidence type="ECO:0000256" key="4">
    <source>
        <dbReference type="SAM" id="SignalP"/>
    </source>
</evidence>
<dbReference type="Pfam" id="PF09084">
    <property type="entry name" value="NMT1"/>
    <property type="match status" value="1"/>
</dbReference>
<evidence type="ECO:0000313" key="6">
    <source>
        <dbReference type="EMBL" id="QSE92983.1"/>
    </source>
</evidence>
<feature type="chain" id="PRO_5045507518" evidence="4">
    <location>
        <begin position="28"/>
        <end position="358"/>
    </location>
</feature>
<evidence type="ECO:0000256" key="3">
    <source>
        <dbReference type="ARBA" id="ARBA00022729"/>
    </source>
</evidence>
<dbReference type="PROSITE" id="PS51257">
    <property type="entry name" value="PROKAR_LIPOPROTEIN"/>
    <property type="match status" value="1"/>
</dbReference>
<reference evidence="6 7" key="2">
    <citation type="journal article" date="2022" name="Arch. Microbiol.">
        <title>Rhodococcus pseudokoreensis sp. nov. isolated from the rhizosphere of young M26 apple rootstocks.</title>
        <authorList>
            <person name="Kampfer P."/>
            <person name="Glaeser S.P."/>
            <person name="Blom J."/>
            <person name="Wolf J."/>
            <person name="Benning S."/>
            <person name="Schloter M."/>
            <person name="Neumann-Schaal M."/>
        </authorList>
    </citation>
    <scope>NUCLEOTIDE SEQUENCE [LARGE SCALE GENOMIC DNA]</scope>
    <source>
        <strain evidence="6 7">R79</strain>
    </source>
</reference>
<protein>
    <submittedName>
        <fullName evidence="6">ABC transporter substrate-binding protein</fullName>
    </submittedName>
</protein>